<proteinExistence type="predicted"/>
<keyword evidence="2" id="KW-1185">Reference proteome</keyword>
<dbReference type="Proteomes" id="UP000735302">
    <property type="component" value="Unassembled WGS sequence"/>
</dbReference>
<organism evidence="1 2">
    <name type="scientific">Plakobranchus ocellatus</name>
    <dbReference type="NCBI Taxonomy" id="259542"/>
    <lineage>
        <taxon>Eukaryota</taxon>
        <taxon>Metazoa</taxon>
        <taxon>Spiralia</taxon>
        <taxon>Lophotrochozoa</taxon>
        <taxon>Mollusca</taxon>
        <taxon>Gastropoda</taxon>
        <taxon>Heterobranchia</taxon>
        <taxon>Euthyneura</taxon>
        <taxon>Panpulmonata</taxon>
        <taxon>Sacoglossa</taxon>
        <taxon>Placobranchoidea</taxon>
        <taxon>Plakobranchidae</taxon>
        <taxon>Plakobranchus</taxon>
    </lineage>
</organism>
<gene>
    <name evidence="1" type="ORF">PoB_003030100</name>
</gene>
<protein>
    <submittedName>
        <fullName evidence="1">Uncharacterized protein</fullName>
    </submittedName>
</protein>
<comment type="caution">
    <text evidence="1">The sequence shown here is derived from an EMBL/GenBank/DDBJ whole genome shotgun (WGS) entry which is preliminary data.</text>
</comment>
<dbReference type="EMBL" id="BLXT01003731">
    <property type="protein sequence ID" value="GFO03796.1"/>
    <property type="molecule type" value="Genomic_DNA"/>
</dbReference>
<accession>A0AAV4AAY6</accession>
<sequence length="104" mass="12002">MARRGRLVRRNRKAADYFLSWHGDRKGWGGEVVFFLSCFTFLEIPRRHTDAQNSREADSGKITWLNATLKPPLVFLTSVTETNLLQESRRQGWMRSGLVPGLTH</sequence>
<name>A0AAV4AAY6_9GAST</name>
<evidence type="ECO:0000313" key="2">
    <source>
        <dbReference type="Proteomes" id="UP000735302"/>
    </source>
</evidence>
<evidence type="ECO:0000313" key="1">
    <source>
        <dbReference type="EMBL" id="GFO03796.1"/>
    </source>
</evidence>
<reference evidence="1 2" key="1">
    <citation type="journal article" date="2021" name="Elife">
        <title>Chloroplast acquisition without the gene transfer in kleptoplastic sea slugs, Plakobranchus ocellatus.</title>
        <authorList>
            <person name="Maeda T."/>
            <person name="Takahashi S."/>
            <person name="Yoshida T."/>
            <person name="Shimamura S."/>
            <person name="Takaki Y."/>
            <person name="Nagai Y."/>
            <person name="Toyoda A."/>
            <person name="Suzuki Y."/>
            <person name="Arimoto A."/>
            <person name="Ishii H."/>
            <person name="Satoh N."/>
            <person name="Nishiyama T."/>
            <person name="Hasebe M."/>
            <person name="Maruyama T."/>
            <person name="Minagawa J."/>
            <person name="Obokata J."/>
            <person name="Shigenobu S."/>
        </authorList>
    </citation>
    <scope>NUCLEOTIDE SEQUENCE [LARGE SCALE GENOMIC DNA]</scope>
</reference>
<dbReference type="AlphaFoldDB" id="A0AAV4AAY6"/>